<reference evidence="2" key="1">
    <citation type="submission" date="2020-03" db="EMBL/GenBank/DDBJ databases">
        <title>A high-quality chromosome-level genome assembly of a woody plant with both climbing and erect habits, Rhamnella rubrinervis.</title>
        <authorList>
            <person name="Lu Z."/>
            <person name="Yang Y."/>
            <person name="Zhu X."/>
            <person name="Sun Y."/>
        </authorList>
    </citation>
    <scope>NUCLEOTIDE SEQUENCE</scope>
    <source>
        <strain evidence="2">BYM</strain>
        <tissue evidence="2">Leaf</tissue>
    </source>
</reference>
<sequence length="104" mass="11388">MPSSISAFSRHKPLLIVIAGFRRPFIIHPRISIAGFLQLTSLFLCVVFGQVLSDYGTGIASGSGSLSRREDRLECIGGEDFNWDYKCQGVSDTLATFSLSWISA</sequence>
<feature type="transmembrane region" description="Helical" evidence="1">
    <location>
        <begin position="31"/>
        <end position="52"/>
    </location>
</feature>
<evidence type="ECO:0000313" key="2">
    <source>
        <dbReference type="EMBL" id="KAF3434507.1"/>
    </source>
</evidence>
<comment type="caution">
    <text evidence="2">The sequence shown here is derived from an EMBL/GenBank/DDBJ whole genome shotgun (WGS) entry which is preliminary data.</text>
</comment>
<dbReference type="Proteomes" id="UP000796880">
    <property type="component" value="Unassembled WGS sequence"/>
</dbReference>
<dbReference type="EMBL" id="VOIH02000010">
    <property type="protein sequence ID" value="KAF3434507.1"/>
    <property type="molecule type" value="Genomic_DNA"/>
</dbReference>
<evidence type="ECO:0000256" key="1">
    <source>
        <dbReference type="SAM" id="Phobius"/>
    </source>
</evidence>
<keyword evidence="1" id="KW-1133">Transmembrane helix</keyword>
<proteinExistence type="predicted"/>
<protein>
    <submittedName>
        <fullName evidence="2">Uncharacterized protein</fullName>
    </submittedName>
</protein>
<keyword evidence="3" id="KW-1185">Reference proteome</keyword>
<evidence type="ECO:0000313" key="3">
    <source>
        <dbReference type="Proteomes" id="UP000796880"/>
    </source>
</evidence>
<keyword evidence="1" id="KW-0472">Membrane</keyword>
<dbReference type="AlphaFoldDB" id="A0A8K0DNN9"/>
<name>A0A8K0DNN9_9ROSA</name>
<gene>
    <name evidence="2" type="ORF">FNV43_RR21592</name>
</gene>
<organism evidence="2 3">
    <name type="scientific">Rhamnella rubrinervis</name>
    <dbReference type="NCBI Taxonomy" id="2594499"/>
    <lineage>
        <taxon>Eukaryota</taxon>
        <taxon>Viridiplantae</taxon>
        <taxon>Streptophyta</taxon>
        <taxon>Embryophyta</taxon>
        <taxon>Tracheophyta</taxon>
        <taxon>Spermatophyta</taxon>
        <taxon>Magnoliopsida</taxon>
        <taxon>eudicotyledons</taxon>
        <taxon>Gunneridae</taxon>
        <taxon>Pentapetalae</taxon>
        <taxon>rosids</taxon>
        <taxon>fabids</taxon>
        <taxon>Rosales</taxon>
        <taxon>Rhamnaceae</taxon>
        <taxon>rhamnoid group</taxon>
        <taxon>Rhamneae</taxon>
        <taxon>Rhamnella</taxon>
    </lineage>
</organism>
<accession>A0A8K0DNN9</accession>
<keyword evidence="1" id="KW-0812">Transmembrane</keyword>